<dbReference type="Proteomes" id="UP000814140">
    <property type="component" value="Unassembled WGS sequence"/>
</dbReference>
<proteinExistence type="predicted"/>
<sequence>MYSSNVRPCSQPGSPSVSHPPLEPARPGWGRDILFDYRGSHAVDETQPPAPSTSSTTLLDGLSTANAGTAVQQGAPLAPYARVADPASPPPAARGAYQPPAPPSIKIDATARRGNASPGLPTPTSLPPGGSPNPSISRISTPDTDLLTASVITSVDAFFTPQTVSLSPSALRTRTPSPAMSPALTASPSISIDVLSADSSRPGSPFSDVSASLSALGLHLNQSNMAGAQAQTNPFSSPEDPLSLPSSPSVLGGPDELLSPPSILGDLQSEMDFHSFAGDDDDLFSVPSSTGSDEDDFDDMSAVGSDASSWAGIGQHGSTRG</sequence>
<comment type="caution">
    <text evidence="1">The sequence shown here is derived from an EMBL/GenBank/DDBJ whole genome shotgun (WGS) entry which is preliminary data.</text>
</comment>
<gene>
    <name evidence="1" type="ORF">BV25DRAFT_1621353</name>
</gene>
<keyword evidence="2" id="KW-1185">Reference proteome</keyword>
<reference evidence="1" key="2">
    <citation type="journal article" date="2022" name="New Phytol.">
        <title>Evolutionary transition to the ectomycorrhizal habit in the genomes of a hyperdiverse lineage of mushroom-forming fungi.</title>
        <authorList>
            <person name="Looney B."/>
            <person name="Miyauchi S."/>
            <person name="Morin E."/>
            <person name="Drula E."/>
            <person name="Courty P.E."/>
            <person name="Kohler A."/>
            <person name="Kuo A."/>
            <person name="LaButti K."/>
            <person name="Pangilinan J."/>
            <person name="Lipzen A."/>
            <person name="Riley R."/>
            <person name="Andreopoulos W."/>
            <person name="He G."/>
            <person name="Johnson J."/>
            <person name="Nolan M."/>
            <person name="Tritt A."/>
            <person name="Barry K.W."/>
            <person name="Grigoriev I.V."/>
            <person name="Nagy L.G."/>
            <person name="Hibbett D."/>
            <person name="Henrissat B."/>
            <person name="Matheny P.B."/>
            <person name="Labbe J."/>
            <person name="Martin F.M."/>
        </authorList>
    </citation>
    <scope>NUCLEOTIDE SEQUENCE</scope>
    <source>
        <strain evidence="1">HHB10654</strain>
    </source>
</reference>
<name>A0ACB8TC12_9AGAM</name>
<organism evidence="1 2">
    <name type="scientific">Artomyces pyxidatus</name>
    <dbReference type="NCBI Taxonomy" id="48021"/>
    <lineage>
        <taxon>Eukaryota</taxon>
        <taxon>Fungi</taxon>
        <taxon>Dikarya</taxon>
        <taxon>Basidiomycota</taxon>
        <taxon>Agaricomycotina</taxon>
        <taxon>Agaricomycetes</taxon>
        <taxon>Russulales</taxon>
        <taxon>Auriscalpiaceae</taxon>
        <taxon>Artomyces</taxon>
    </lineage>
</organism>
<reference evidence="1" key="1">
    <citation type="submission" date="2021-03" db="EMBL/GenBank/DDBJ databases">
        <authorList>
            <consortium name="DOE Joint Genome Institute"/>
            <person name="Ahrendt S."/>
            <person name="Looney B.P."/>
            <person name="Miyauchi S."/>
            <person name="Morin E."/>
            <person name="Drula E."/>
            <person name="Courty P.E."/>
            <person name="Chicoki N."/>
            <person name="Fauchery L."/>
            <person name="Kohler A."/>
            <person name="Kuo A."/>
            <person name="Labutti K."/>
            <person name="Pangilinan J."/>
            <person name="Lipzen A."/>
            <person name="Riley R."/>
            <person name="Andreopoulos W."/>
            <person name="He G."/>
            <person name="Johnson J."/>
            <person name="Barry K.W."/>
            <person name="Grigoriev I.V."/>
            <person name="Nagy L."/>
            <person name="Hibbett D."/>
            <person name="Henrissat B."/>
            <person name="Matheny P.B."/>
            <person name="Labbe J."/>
            <person name="Martin F."/>
        </authorList>
    </citation>
    <scope>NUCLEOTIDE SEQUENCE</scope>
    <source>
        <strain evidence="1">HHB10654</strain>
    </source>
</reference>
<evidence type="ECO:0000313" key="2">
    <source>
        <dbReference type="Proteomes" id="UP000814140"/>
    </source>
</evidence>
<dbReference type="EMBL" id="MU277194">
    <property type="protein sequence ID" value="KAI0065967.1"/>
    <property type="molecule type" value="Genomic_DNA"/>
</dbReference>
<evidence type="ECO:0000313" key="1">
    <source>
        <dbReference type="EMBL" id="KAI0065967.1"/>
    </source>
</evidence>
<accession>A0ACB8TC12</accession>
<protein>
    <submittedName>
        <fullName evidence="1">Uncharacterized protein</fullName>
    </submittedName>
</protein>